<dbReference type="PANTHER" id="PTHR43080">
    <property type="entry name" value="CBS DOMAIN-CONTAINING PROTEIN CBSX3, MITOCHONDRIAL"/>
    <property type="match status" value="1"/>
</dbReference>
<sequence>MIIEQIMQQDVVTLFPENTLEEAIKTMNSRHIRHLPIVSKDGLLAGILSDRDLKDASPSIFELKDRMNELKKPVSTIMKKDVITCHPLDFVEEISAVFYEHRIGCVPVIKHKKLVGIVTETDLLHTFVQLTGANQPGSQIEVKVQNKAGILSEVTAVFQKRKVNIASVLVYPDSNEQLKILVFRVQTMNPMGLITDLKKEGYKVLWPNFPEISS</sequence>
<evidence type="ECO:0000256" key="2">
    <source>
        <dbReference type="PROSITE-ProRule" id="PRU00703"/>
    </source>
</evidence>
<dbReference type="InterPro" id="IPR045865">
    <property type="entry name" value="ACT-like_dom_sf"/>
</dbReference>
<dbReference type="SUPFAM" id="SSF55021">
    <property type="entry name" value="ACT-like"/>
    <property type="match status" value="1"/>
</dbReference>
<dbReference type="InterPro" id="IPR046342">
    <property type="entry name" value="CBS_dom_sf"/>
</dbReference>
<dbReference type="InterPro" id="IPR002912">
    <property type="entry name" value="ACT_dom"/>
</dbReference>
<dbReference type="SUPFAM" id="SSF54631">
    <property type="entry name" value="CBS-domain pair"/>
    <property type="match status" value="1"/>
</dbReference>
<dbReference type="InterPro" id="IPR051257">
    <property type="entry name" value="Diverse_CBS-Domain"/>
</dbReference>
<evidence type="ECO:0000313" key="5">
    <source>
        <dbReference type="EMBL" id="MBD1380146.1"/>
    </source>
</evidence>
<proteinExistence type="predicted"/>
<protein>
    <submittedName>
        <fullName evidence="5">CBS domain-containing protein</fullName>
    </submittedName>
</protein>
<dbReference type="EMBL" id="JACXAI010000007">
    <property type="protein sequence ID" value="MBD1380146.1"/>
    <property type="molecule type" value="Genomic_DNA"/>
</dbReference>
<name>A0A926RWQ0_9BACI</name>
<keyword evidence="1 2" id="KW-0129">CBS domain</keyword>
<dbReference type="Gene3D" id="3.30.70.260">
    <property type="match status" value="1"/>
</dbReference>
<gene>
    <name evidence="5" type="ORF">IC621_07885</name>
</gene>
<dbReference type="Gene3D" id="3.10.580.10">
    <property type="entry name" value="CBS-domain"/>
    <property type="match status" value="1"/>
</dbReference>
<keyword evidence="6" id="KW-1185">Reference proteome</keyword>
<dbReference type="RefSeq" id="WP_191157479.1">
    <property type="nucleotide sequence ID" value="NZ_JACXAI010000007.1"/>
</dbReference>
<dbReference type="AlphaFoldDB" id="A0A926RWQ0"/>
<feature type="domain" description="CBS" evidence="3">
    <location>
        <begin position="7"/>
        <end position="66"/>
    </location>
</feature>
<evidence type="ECO:0000313" key="6">
    <source>
        <dbReference type="Proteomes" id="UP000626844"/>
    </source>
</evidence>
<dbReference type="PANTHER" id="PTHR43080:SF2">
    <property type="entry name" value="CBS DOMAIN-CONTAINING PROTEIN"/>
    <property type="match status" value="1"/>
</dbReference>
<feature type="domain" description="ACT" evidence="4">
    <location>
        <begin position="139"/>
        <end position="212"/>
    </location>
</feature>
<dbReference type="InterPro" id="IPR000644">
    <property type="entry name" value="CBS_dom"/>
</dbReference>
<dbReference type="SMART" id="SM00116">
    <property type="entry name" value="CBS"/>
    <property type="match status" value="2"/>
</dbReference>
<dbReference type="Proteomes" id="UP000626844">
    <property type="component" value="Unassembled WGS sequence"/>
</dbReference>
<evidence type="ECO:0000256" key="1">
    <source>
        <dbReference type="ARBA" id="ARBA00023122"/>
    </source>
</evidence>
<reference evidence="5" key="1">
    <citation type="submission" date="2020-09" db="EMBL/GenBank/DDBJ databases">
        <title>A novel bacterium of genus Bacillus, isolated from South China Sea.</title>
        <authorList>
            <person name="Huang H."/>
            <person name="Mo K."/>
            <person name="Hu Y."/>
        </authorList>
    </citation>
    <scope>NUCLEOTIDE SEQUENCE</scope>
    <source>
        <strain evidence="5">IB182487</strain>
    </source>
</reference>
<dbReference type="Pfam" id="PF00571">
    <property type="entry name" value="CBS"/>
    <property type="match status" value="2"/>
</dbReference>
<dbReference type="PROSITE" id="PS51371">
    <property type="entry name" value="CBS"/>
    <property type="match status" value="2"/>
</dbReference>
<feature type="domain" description="CBS" evidence="3">
    <location>
        <begin position="78"/>
        <end position="136"/>
    </location>
</feature>
<dbReference type="PROSITE" id="PS51671">
    <property type="entry name" value="ACT"/>
    <property type="match status" value="1"/>
</dbReference>
<dbReference type="CDD" id="cd04883">
    <property type="entry name" value="ACT_AcuB"/>
    <property type="match status" value="1"/>
</dbReference>
<evidence type="ECO:0000259" key="4">
    <source>
        <dbReference type="PROSITE" id="PS51671"/>
    </source>
</evidence>
<organism evidence="5 6">
    <name type="scientific">Metabacillus arenae</name>
    <dbReference type="NCBI Taxonomy" id="2771434"/>
    <lineage>
        <taxon>Bacteria</taxon>
        <taxon>Bacillati</taxon>
        <taxon>Bacillota</taxon>
        <taxon>Bacilli</taxon>
        <taxon>Bacillales</taxon>
        <taxon>Bacillaceae</taxon>
        <taxon>Metabacillus</taxon>
    </lineage>
</organism>
<accession>A0A926RWQ0</accession>
<evidence type="ECO:0000259" key="3">
    <source>
        <dbReference type="PROSITE" id="PS51371"/>
    </source>
</evidence>
<dbReference type="CDD" id="cd04584">
    <property type="entry name" value="CBS_pair_AcuB_like"/>
    <property type="match status" value="1"/>
</dbReference>
<dbReference type="Pfam" id="PF01842">
    <property type="entry name" value="ACT"/>
    <property type="match status" value="1"/>
</dbReference>
<comment type="caution">
    <text evidence="5">The sequence shown here is derived from an EMBL/GenBank/DDBJ whole genome shotgun (WGS) entry which is preliminary data.</text>
</comment>